<dbReference type="CDD" id="cd05333">
    <property type="entry name" value="BKR_SDR_c"/>
    <property type="match status" value="1"/>
</dbReference>
<evidence type="ECO:0000313" key="9">
    <source>
        <dbReference type="Proteomes" id="UP001156389"/>
    </source>
</evidence>
<protein>
    <recommendedName>
        <fullName evidence="3 6">3-oxoacyl-[acyl-carrier-protein] reductase</fullName>
        <ecNumber evidence="3 6">1.1.1.100</ecNumber>
    </recommendedName>
</protein>
<dbReference type="PANTHER" id="PTHR42879">
    <property type="entry name" value="3-OXOACYL-(ACYL-CARRIER-PROTEIN) REDUCTASE"/>
    <property type="match status" value="1"/>
</dbReference>
<dbReference type="EMBL" id="JAJAGO010000003">
    <property type="protein sequence ID" value="MCT2589592.1"/>
    <property type="molecule type" value="Genomic_DNA"/>
</dbReference>
<evidence type="ECO:0000256" key="5">
    <source>
        <dbReference type="ARBA" id="ARBA00048508"/>
    </source>
</evidence>
<dbReference type="Pfam" id="PF13561">
    <property type="entry name" value="adh_short_C2"/>
    <property type="match status" value="1"/>
</dbReference>
<comment type="subunit">
    <text evidence="6">Homotetramer.</text>
</comment>
<dbReference type="PANTHER" id="PTHR42879:SF2">
    <property type="entry name" value="3-OXOACYL-[ACYL-CARRIER-PROTEIN] REDUCTASE FABG"/>
    <property type="match status" value="1"/>
</dbReference>
<dbReference type="InterPro" id="IPR002347">
    <property type="entry name" value="SDR_fam"/>
</dbReference>
<feature type="domain" description="Ketoreductase" evidence="7">
    <location>
        <begin position="21"/>
        <end position="201"/>
    </location>
</feature>
<dbReference type="InterPro" id="IPR036291">
    <property type="entry name" value="NAD(P)-bd_dom_sf"/>
</dbReference>
<dbReference type="PRINTS" id="PR00081">
    <property type="entry name" value="GDHRDH"/>
</dbReference>
<reference evidence="8 9" key="1">
    <citation type="submission" date="2021-10" db="EMBL/GenBank/DDBJ databases">
        <title>Streptomyces gossypii sp. nov., isolated from soil collected from cotton field.</title>
        <authorList>
            <person name="Ge X."/>
            <person name="Chen X."/>
            <person name="Liu W."/>
        </authorList>
    </citation>
    <scope>NUCLEOTIDE SEQUENCE [LARGE SCALE GENOMIC DNA]</scope>
    <source>
        <strain evidence="8 9">N2-109</strain>
    </source>
</reference>
<sequence>MAADDAAPGISREDGTVNERRVAVVTGGSRGIGRAVALQAAADGYDVAFCYRSGTDAAAETEKLLREQGAQVFHAPCDVVDYGAVEEFLKNAAAELGQPHALVNSAGIVRDNPMALMPVEDWHSVIDTNLTGMFNVCRSVVFGMMKRKEGVIVNLSSIAGVYGNATQTNYAASKAGIQGMSLSLSKEVARYGIRVNVVAPGFIETDMTTDLPEKLKAKALASIPMKRYGQAEEVADLVSFLMSDKAAYITGEVIEIDGGVAL</sequence>
<dbReference type="EC" id="1.1.1.100" evidence="3 6"/>
<dbReference type="SMART" id="SM00822">
    <property type="entry name" value="PKS_KR"/>
    <property type="match status" value="1"/>
</dbReference>
<proteinExistence type="inferred from homology"/>
<dbReference type="InterPro" id="IPR020904">
    <property type="entry name" value="Sc_DH/Rdtase_CS"/>
</dbReference>
<dbReference type="Gene3D" id="3.40.50.720">
    <property type="entry name" value="NAD(P)-binding Rossmann-like Domain"/>
    <property type="match status" value="1"/>
</dbReference>
<dbReference type="NCBIfam" id="NF009466">
    <property type="entry name" value="PRK12826.1-2"/>
    <property type="match status" value="1"/>
</dbReference>
<keyword evidence="6" id="KW-0276">Fatty acid metabolism</keyword>
<keyword evidence="4 6" id="KW-0560">Oxidoreductase</keyword>
<keyword evidence="6" id="KW-0443">Lipid metabolism</keyword>
<keyword evidence="9" id="KW-1185">Reference proteome</keyword>
<organism evidence="8 9">
    <name type="scientific">Streptomyces gossypii</name>
    <dbReference type="NCBI Taxonomy" id="2883101"/>
    <lineage>
        <taxon>Bacteria</taxon>
        <taxon>Bacillati</taxon>
        <taxon>Actinomycetota</taxon>
        <taxon>Actinomycetes</taxon>
        <taxon>Kitasatosporales</taxon>
        <taxon>Streptomycetaceae</taxon>
        <taxon>Streptomyces</taxon>
    </lineage>
</organism>
<name>A0ABT2JNY7_9ACTN</name>
<comment type="similarity">
    <text evidence="2 6">Belongs to the short-chain dehydrogenases/reductases (SDR) family.</text>
</comment>
<evidence type="ECO:0000256" key="6">
    <source>
        <dbReference type="RuleBase" id="RU366074"/>
    </source>
</evidence>
<evidence type="ECO:0000256" key="2">
    <source>
        <dbReference type="ARBA" id="ARBA00006484"/>
    </source>
</evidence>
<comment type="function">
    <text evidence="6">Catalyzes the NADPH-dependent reduction of beta-ketoacyl-ACP substrates to beta-hydroxyacyl-ACP products, the first reductive step in the elongation cycle of fatty acid biosynthesis.</text>
</comment>
<dbReference type="RefSeq" id="WP_260216599.1">
    <property type="nucleotide sequence ID" value="NZ_JAJAGO010000003.1"/>
</dbReference>
<comment type="catalytic activity">
    <reaction evidence="5 6">
        <text>a (3R)-hydroxyacyl-[ACP] + NADP(+) = a 3-oxoacyl-[ACP] + NADPH + H(+)</text>
        <dbReference type="Rhea" id="RHEA:17397"/>
        <dbReference type="Rhea" id="RHEA-COMP:9916"/>
        <dbReference type="Rhea" id="RHEA-COMP:9945"/>
        <dbReference type="ChEBI" id="CHEBI:15378"/>
        <dbReference type="ChEBI" id="CHEBI:57783"/>
        <dbReference type="ChEBI" id="CHEBI:58349"/>
        <dbReference type="ChEBI" id="CHEBI:78776"/>
        <dbReference type="ChEBI" id="CHEBI:78827"/>
        <dbReference type="EC" id="1.1.1.100"/>
    </reaction>
</comment>
<keyword evidence="6" id="KW-0521">NADP</keyword>
<dbReference type="InterPro" id="IPR050259">
    <property type="entry name" value="SDR"/>
</dbReference>
<comment type="pathway">
    <text evidence="1 6">Lipid metabolism; fatty acid biosynthesis.</text>
</comment>
<gene>
    <name evidence="8" type="primary">fabG</name>
    <name evidence="8" type="ORF">LHJ74_06585</name>
</gene>
<evidence type="ECO:0000256" key="1">
    <source>
        <dbReference type="ARBA" id="ARBA00005194"/>
    </source>
</evidence>
<comment type="caution">
    <text evidence="8">The sequence shown here is derived from an EMBL/GenBank/DDBJ whole genome shotgun (WGS) entry which is preliminary data.</text>
</comment>
<dbReference type="Proteomes" id="UP001156389">
    <property type="component" value="Unassembled WGS sequence"/>
</dbReference>
<dbReference type="PRINTS" id="PR00080">
    <property type="entry name" value="SDRFAMILY"/>
</dbReference>
<evidence type="ECO:0000256" key="4">
    <source>
        <dbReference type="ARBA" id="ARBA00023002"/>
    </source>
</evidence>
<dbReference type="GO" id="GO:0004316">
    <property type="term" value="F:3-oxoacyl-[acyl-carrier-protein] reductase (NADPH) activity"/>
    <property type="evidence" value="ECO:0007669"/>
    <property type="project" value="UniProtKB-EC"/>
</dbReference>
<accession>A0ABT2JNY7</accession>
<dbReference type="SUPFAM" id="SSF51735">
    <property type="entry name" value="NAD(P)-binding Rossmann-fold domains"/>
    <property type="match status" value="1"/>
</dbReference>
<dbReference type="PROSITE" id="PS00061">
    <property type="entry name" value="ADH_SHORT"/>
    <property type="match status" value="1"/>
</dbReference>
<evidence type="ECO:0000256" key="3">
    <source>
        <dbReference type="ARBA" id="ARBA00012948"/>
    </source>
</evidence>
<dbReference type="NCBIfam" id="TIGR01830">
    <property type="entry name" value="3oxo_ACP_reduc"/>
    <property type="match status" value="1"/>
</dbReference>
<dbReference type="InterPro" id="IPR057326">
    <property type="entry name" value="KR_dom"/>
</dbReference>
<evidence type="ECO:0000313" key="8">
    <source>
        <dbReference type="EMBL" id="MCT2589592.1"/>
    </source>
</evidence>
<dbReference type="InterPro" id="IPR011284">
    <property type="entry name" value="3oxo_ACP_reduc"/>
</dbReference>
<keyword evidence="6" id="KW-0275">Fatty acid biosynthesis</keyword>
<keyword evidence="6" id="KW-0444">Lipid biosynthesis</keyword>
<evidence type="ECO:0000259" key="7">
    <source>
        <dbReference type="SMART" id="SM00822"/>
    </source>
</evidence>